<name>V8QV63_9BURK</name>
<dbReference type="PANTHER" id="PTHR43179:SF12">
    <property type="entry name" value="GALACTOFURANOSYLTRANSFERASE GLFT2"/>
    <property type="match status" value="1"/>
</dbReference>
<comment type="caution">
    <text evidence="5">The sequence shown here is derived from an EMBL/GenBank/DDBJ whole genome shotgun (WGS) entry which is preliminary data.</text>
</comment>
<sequence>MTVVVLTYNRSHELRRTLMQLSALPEQPPIIVVNNGSSDTTARLVSRDFPEVKLISLAKNWGAAGRNVGVDLVKTPYVAFCDDDTWWTPRSLEIAVDILDYHPEIAVLNARILVGEDKKLDPSCSTMEESPLGFWKDVGPLLTGFMAGANVMRTSAYIQADGYWDAFFIGGEESLIAMDILNCGGKIVYAPELVVRHLPSKQRDNKLRQRLIARNAIWTCWLRLPWRLAWSRSKEILGQISDRQLRRRALFDALLGFNKIVSERRVLNRDTCELLRRVWQKE</sequence>
<proteinExistence type="inferred from homology"/>
<dbReference type="AlphaFoldDB" id="V8QV63"/>
<evidence type="ECO:0000313" key="5">
    <source>
        <dbReference type="EMBL" id="ETF03836.1"/>
    </source>
</evidence>
<evidence type="ECO:0000256" key="3">
    <source>
        <dbReference type="ARBA" id="ARBA00022679"/>
    </source>
</evidence>
<keyword evidence="6" id="KW-1185">Reference proteome</keyword>
<dbReference type="Pfam" id="PF00535">
    <property type="entry name" value="Glycos_transf_2"/>
    <property type="match status" value="1"/>
</dbReference>
<dbReference type="SUPFAM" id="SSF53448">
    <property type="entry name" value="Nucleotide-diphospho-sugar transferases"/>
    <property type="match status" value="1"/>
</dbReference>
<dbReference type="PATRIC" id="fig|1424334.3.peg.227"/>
<dbReference type="Proteomes" id="UP000018733">
    <property type="component" value="Unassembled WGS sequence"/>
</dbReference>
<evidence type="ECO:0000256" key="1">
    <source>
        <dbReference type="ARBA" id="ARBA00006739"/>
    </source>
</evidence>
<accession>V8QV63</accession>
<dbReference type="InterPro" id="IPR001173">
    <property type="entry name" value="Glyco_trans_2-like"/>
</dbReference>
<dbReference type="InterPro" id="IPR029044">
    <property type="entry name" value="Nucleotide-diphossugar_trans"/>
</dbReference>
<dbReference type="EMBL" id="AYXT01000001">
    <property type="protein sequence ID" value="ETF03836.1"/>
    <property type="molecule type" value="Genomic_DNA"/>
</dbReference>
<dbReference type="PANTHER" id="PTHR43179">
    <property type="entry name" value="RHAMNOSYLTRANSFERASE WBBL"/>
    <property type="match status" value="1"/>
</dbReference>
<dbReference type="HOGENOM" id="CLU_060110_0_0_4"/>
<keyword evidence="2" id="KW-0328">Glycosyltransferase</keyword>
<evidence type="ECO:0000259" key="4">
    <source>
        <dbReference type="Pfam" id="PF00535"/>
    </source>
</evidence>
<gene>
    <name evidence="5" type="ORF">W822_01090</name>
</gene>
<dbReference type="GO" id="GO:0016757">
    <property type="term" value="F:glycosyltransferase activity"/>
    <property type="evidence" value="ECO:0007669"/>
    <property type="project" value="UniProtKB-KW"/>
</dbReference>
<dbReference type="Gene3D" id="3.90.550.10">
    <property type="entry name" value="Spore Coat Polysaccharide Biosynthesis Protein SpsA, Chain A"/>
    <property type="match status" value="1"/>
</dbReference>
<keyword evidence="3 5" id="KW-0808">Transferase</keyword>
<comment type="similarity">
    <text evidence="1">Belongs to the glycosyltransferase 2 family.</text>
</comment>
<feature type="domain" description="Glycosyltransferase 2-like" evidence="4">
    <location>
        <begin position="2"/>
        <end position="127"/>
    </location>
</feature>
<dbReference type="STRING" id="1424334.W822_01090"/>
<reference evidence="5 6" key="1">
    <citation type="journal article" date="2014" name="Genome Announc.">
        <title>Draft Genome Sequence of Advenella kashmirensis Strain W13003, a Polycyclic Aromatic Hydrocarbon-Degrading Bacterium.</title>
        <authorList>
            <person name="Wang X."/>
            <person name="Jin D."/>
            <person name="Zhou L."/>
            <person name="Wu L."/>
            <person name="An W."/>
            <person name="Zhao L."/>
        </authorList>
    </citation>
    <scope>NUCLEOTIDE SEQUENCE [LARGE SCALE GENOMIC DNA]</scope>
    <source>
        <strain evidence="5 6">W13003</strain>
    </source>
</reference>
<organism evidence="5 6">
    <name type="scientific">Advenella kashmirensis W13003</name>
    <dbReference type="NCBI Taxonomy" id="1424334"/>
    <lineage>
        <taxon>Bacteria</taxon>
        <taxon>Pseudomonadati</taxon>
        <taxon>Pseudomonadota</taxon>
        <taxon>Betaproteobacteria</taxon>
        <taxon>Burkholderiales</taxon>
        <taxon>Alcaligenaceae</taxon>
    </lineage>
</organism>
<dbReference type="eggNOG" id="COG1216">
    <property type="taxonomic scope" value="Bacteria"/>
</dbReference>
<evidence type="ECO:0000313" key="6">
    <source>
        <dbReference type="Proteomes" id="UP000018733"/>
    </source>
</evidence>
<evidence type="ECO:0000256" key="2">
    <source>
        <dbReference type="ARBA" id="ARBA00022676"/>
    </source>
</evidence>
<protein>
    <submittedName>
        <fullName evidence="5">Glycosyl transferase</fullName>
    </submittedName>
</protein>